<keyword evidence="3" id="KW-0862">Zinc</keyword>
<dbReference type="InterPro" id="IPR037274">
    <property type="entry name" value="Znf_CHY_sf"/>
</dbReference>
<evidence type="ECO:0000259" key="5">
    <source>
        <dbReference type="PROSITE" id="PS51266"/>
    </source>
</evidence>
<name>A0ABX6F1Z7_KLUMA</name>
<dbReference type="PROSITE" id="PS51266">
    <property type="entry name" value="ZF_CHY"/>
    <property type="match status" value="1"/>
</dbReference>
<dbReference type="Proteomes" id="UP000422736">
    <property type="component" value="Chromosome 6"/>
</dbReference>
<sequence>MSIPPAAPTIHGKLVDKQSRCEHWHGPLDVIALKLKCCNKYYTCYECHNELESHPISKYNIAEPHVNLIVCGVCNHEMSFDSYASELKCPRCSAPFNPGCKLHYDMYFYKGDK</sequence>
<feature type="domain" description="CHY-type" evidence="5">
    <location>
        <begin position="14"/>
        <end position="94"/>
    </location>
</feature>
<evidence type="ECO:0000313" key="7">
    <source>
        <dbReference type="Proteomes" id="UP000422736"/>
    </source>
</evidence>
<dbReference type="PIRSF" id="PIRSF017292">
    <property type="entry name" value="UCP017292_Znf_CHY"/>
    <property type="match status" value="1"/>
</dbReference>
<dbReference type="Pfam" id="PF05495">
    <property type="entry name" value="zf-CHY"/>
    <property type="match status" value="1"/>
</dbReference>
<keyword evidence="7" id="KW-1185">Reference proteome</keyword>
<protein>
    <submittedName>
        <fullName evidence="6">Helper of Tim protein 13</fullName>
    </submittedName>
</protein>
<dbReference type="SUPFAM" id="SSF161219">
    <property type="entry name" value="CHY zinc finger-like"/>
    <property type="match status" value="1"/>
</dbReference>
<accession>A0ABX6F1Z7</accession>
<keyword evidence="2 4" id="KW-0863">Zinc-finger</keyword>
<dbReference type="InterPro" id="IPR052604">
    <property type="entry name" value="Mito_Tim_assembly_helper"/>
</dbReference>
<evidence type="ECO:0000256" key="2">
    <source>
        <dbReference type="ARBA" id="ARBA00022771"/>
    </source>
</evidence>
<dbReference type="InterPro" id="IPR008913">
    <property type="entry name" value="Znf_CHY"/>
</dbReference>
<proteinExistence type="predicted"/>
<dbReference type="InterPro" id="IPR016694">
    <property type="entry name" value="UCP017292"/>
</dbReference>
<organism evidence="6 7">
    <name type="scientific">Kluyveromyces marxianus</name>
    <name type="common">Yeast</name>
    <name type="synonym">Candida kefyr</name>
    <dbReference type="NCBI Taxonomy" id="4911"/>
    <lineage>
        <taxon>Eukaryota</taxon>
        <taxon>Fungi</taxon>
        <taxon>Dikarya</taxon>
        <taxon>Ascomycota</taxon>
        <taxon>Saccharomycotina</taxon>
        <taxon>Saccharomycetes</taxon>
        <taxon>Saccharomycetales</taxon>
        <taxon>Saccharomycetaceae</taxon>
        <taxon>Kluyveromyces</taxon>
    </lineage>
</organism>
<gene>
    <name evidence="6" type="primary">HOT13</name>
    <name evidence="6" type="ORF">FIM1_4124</name>
</gene>
<evidence type="ECO:0000256" key="3">
    <source>
        <dbReference type="ARBA" id="ARBA00022833"/>
    </source>
</evidence>
<evidence type="ECO:0000256" key="4">
    <source>
        <dbReference type="PROSITE-ProRule" id="PRU00601"/>
    </source>
</evidence>
<dbReference type="PANTHER" id="PTHR28082:SF1">
    <property type="entry name" value="HELPER OF TIM PROTEIN 13"/>
    <property type="match status" value="1"/>
</dbReference>
<evidence type="ECO:0000313" key="6">
    <source>
        <dbReference type="EMBL" id="QGN17392.1"/>
    </source>
</evidence>
<dbReference type="EMBL" id="CP015059">
    <property type="protein sequence ID" value="QGN17392.1"/>
    <property type="molecule type" value="Genomic_DNA"/>
</dbReference>
<dbReference type="PANTHER" id="PTHR28082">
    <property type="entry name" value="ZINC FINGER PROTEIN"/>
    <property type="match status" value="1"/>
</dbReference>
<keyword evidence="1" id="KW-0479">Metal-binding</keyword>
<evidence type="ECO:0000256" key="1">
    <source>
        <dbReference type="ARBA" id="ARBA00022723"/>
    </source>
</evidence>
<reference evidence="6 7" key="1">
    <citation type="submission" date="2016-03" db="EMBL/GenBank/DDBJ databases">
        <title>How can Kluyveromyces marxianus grow so fast - potential evolutionary course in Saccharomyces Complex revealed by comparative genomics.</title>
        <authorList>
            <person name="Mo W."/>
            <person name="Lu W."/>
            <person name="Yang X."/>
            <person name="Qi J."/>
            <person name="Lv H."/>
        </authorList>
    </citation>
    <scope>NUCLEOTIDE SEQUENCE [LARGE SCALE GENOMIC DNA]</scope>
    <source>
        <strain evidence="6 7">FIM1</strain>
    </source>
</reference>